<dbReference type="SUPFAM" id="SSF56112">
    <property type="entry name" value="Protein kinase-like (PK-like)"/>
    <property type="match status" value="1"/>
</dbReference>
<keyword evidence="2" id="KW-0547">Nucleotide-binding</keyword>
<gene>
    <name evidence="4" type="ORF">FGO68_gene2107</name>
</gene>
<name>A0A8J8SWY9_HALGN</name>
<dbReference type="GO" id="GO:0005524">
    <property type="term" value="F:ATP binding"/>
    <property type="evidence" value="ECO:0007669"/>
    <property type="project" value="UniProtKB-UniRule"/>
</dbReference>
<dbReference type="EMBL" id="RRYP01018205">
    <property type="protein sequence ID" value="TNV73730.1"/>
    <property type="molecule type" value="Genomic_DNA"/>
</dbReference>
<dbReference type="PROSITE" id="PS50011">
    <property type="entry name" value="PROTEIN_KINASE_DOM"/>
    <property type="match status" value="1"/>
</dbReference>
<evidence type="ECO:0000256" key="1">
    <source>
        <dbReference type="ARBA" id="ARBA00023860"/>
    </source>
</evidence>
<dbReference type="GO" id="GO:0004672">
    <property type="term" value="F:protein kinase activity"/>
    <property type="evidence" value="ECO:0007669"/>
    <property type="project" value="InterPro"/>
</dbReference>
<dbReference type="SMART" id="SM00220">
    <property type="entry name" value="S_TKc"/>
    <property type="match status" value="1"/>
</dbReference>
<dbReference type="Pfam" id="PF00069">
    <property type="entry name" value="Pkinase"/>
    <property type="match status" value="1"/>
</dbReference>
<evidence type="ECO:0000313" key="5">
    <source>
        <dbReference type="Proteomes" id="UP000785679"/>
    </source>
</evidence>
<dbReference type="InterPro" id="IPR017441">
    <property type="entry name" value="Protein_kinase_ATP_BS"/>
</dbReference>
<dbReference type="AlphaFoldDB" id="A0A8J8SWY9"/>
<dbReference type="InterPro" id="IPR050235">
    <property type="entry name" value="CK1_Ser-Thr_kinase"/>
</dbReference>
<organism evidence="4 5">
    <name type="scientific">Halteria grandinella</name>
    <dbReference type="NCBI Taxonomy" id="5974"/>
    <lineage>
        <taxon>Eukaryota</taxon>
        <taxon>Sar</taxon>
        <taxon>Alveolata</taxon>
        <taxon>Ciliophora</taxon>
        <taxon>Intramacronucleata</taxon>
        <taxon>Spirotrichea</taxon>
        <taxon>Stichotrichia</taxon>
        <taxon>Sporadotrichida</taxon>
        <taxon>Halteriidae</taxon>
        <taxon>Halteria</taxon>
    </lineage>
</organism>
<feature type="domain" description="Protein kinase" evidence="3">
    <location>
        <begin position="20"/>
        <end position="308"/>
    </location>
</feature>
<evidence type="ECO:0000256" key="2">
    <source>
        <dbReference type="PROSITE-ProRule" id="PRU10141"/>
    </source>
</evidence>
<reference evidence="4" key="1">
    <citation type="submission" date="2019-06" db="EMBL/GenBank/DDBJ databases">
        <authorList>
            <person name="Zheng W."/>
        </authorList>
    </citation>
    <scope>NUCLEOTIDE SEQUENCE</scope>
    <source>
        <strain evidence="4">QDHG01</strain>
    </source>
</reference>
<evidence type="ECO:0000259" key="3">
    <source>
        <dbReference type="PROSITE" id="PS50011"/>
    </source>
</evidence>
<dbReference type="Gene3D" id="1.10.510.10">
    <property type="entry name" value="Transferase(Phosphotransferase) domain 1"/>
    <property type="match status" value="1"/>
</dbReference>
<dbReference type="PROSITE" id="PS00107">
    <property type="entry name" value="PROTEIN_KINASE_ATP"/>
    <property type="match status" value="1"/>
</dbReference>
<dbReference type="PANTHER" id="PTHR11909">
    <property type="entry name" value="CASEIN KINASE-RELATED"/>
    <property type="match status" value="1"/>
</dbReference>
<keyword evidence="2" id="KW-0067">ATP-binding</keyword>
<keyword evidence="5" id="KW-1185">Reference proteome</keyword>
<dbReference type="Proteomes" id="UP000785679">
    <property type="component" value="Unassembled WGS sequence"/>
</dbReference>
<protein>
    <recommendedName>
        <fullName evidence="1">Casein kinase I</fullName>
    </recommendedName>
</protein>
<feature type="binding site" evidence="2">
    <location>
        <position position="47"/>
    </location>
    <ligand>
        <name>ATP</name>
        <dbReference type="ChEBI" id="CHEBI:30616"/>
    </ligand>
</feature>
<accession>A0A8J8SWY9</accession>
<dbReference type="InterPro" id="IPR000719">
    <property type="entry name" value="Prot_kinase_dom"/>
</dbReference>
<proteinExistence type="predicted"/>
<sequence>MESTSYEPFPHEVIVGNEKLTYAAKLGEGAYGLVYLYQNATKRVALKIATERAPQGAIYRESYYLKKLHLAKINHTPAYYGEGIHNGQNYVILEYVEYSIEEYTQQFGDAEEKRLAIVRIGQQMIEAVKEIHEAGYLHQDIKPDNFRITKDGLVKILDFGLINEYKPSGRHKSLCRYGFQGTPYFGSIRSLEGYTLSRRDDLESIGYMMMFLLYPESVPWKQSNNYKDILKQKQDSIKTSYLEESKSVSSNYIIPKTDIKETQDGSKLQILIKFVSKAHFLEYEQDPDYAQFTQILQDCELSLYFLDI</sequence>
<evidence type="ECO:0000313" key="4">
    <source>
        <dbReference type="EMBL" id="TNV73730.1"/>
    </source>
</evidence>
<comment type="caution">
    <text evidence="4">The sequence shown here is derived from an EMBL/GenBank/DDBJ whole genome shotgun (WGS) entry which is preliminary data.</text>
</comment>
<dbReference type="InterPro" id="IPR011009">
    <property type="entry name" value="Kinase-like_dom_sf"/>
</dbReference>
<dbReference type="OrthoDB" id="5979581at2759"/>